<feature type="signal peptide" evidence="1">
    <location>
        <begin position="1"/>
        <end position="20"/>
    </location>
</feature>
<feature type="chain" id="PRO_5002738119" description="Secreted protein" evidence="1">
    <location>
        <begin position="21"/>
        <end position="223"/>
    </location>
</feature>
<dbReference type="BioCyc" id="SCEL448385:SCE_RS01075-MONOMER"/>
<evidence type="ECO:0000313" key="3">
    <source>
        <dbReference type="Proteomes" id="UP000002139"/>
    </source>
</evidence>
<dbReference type="KEGG" id="scl:sce0209"/>
<dbReference type="EMBL" id="AM746676">
    <property type="protein sequence ID" value="CAN90366.1"/>
    <property type="molecule type" value="Genomic_DNA"/>
</dbReference>
<evidence type="ECO:0000256" key="1">
    <source>
        <dbReference type="SAM" id="SignalP"/>
    </source>
</evidence>
<protein>
    <recommendedName>
        <fullName evidence="4">Secreted protein</fullName>
    </recommendedName>
</protein>
<organism evidence="2 3">
    <name type="scientific">Sorangium cellulosum (strain So ce56)</name>
    <name type="common">Polyangium cellulosum (strain So ce56)</name>
    <dbReference type="NCBI Taxonomy" id="448385"/>
    <lineage>
        <taxon>Bacteria</taxon>
        <taxon>Pseudomonadati</taxon>
        <taxon>Myxococcota</taxon>
        <taxon>Polyangia</taxon>
        <taxon>Polyangiales</taxon>
        <taxon>Polyangiaceae</taxon>
        <taxon>Sorangium</taxon>
    </lineage>
</organism>
<keyword evidence="1" id="KW-0732">Signal</keyword>
<dbReference type="HOGENOM" id="CLU_1239466_0_0_7"/>
<keyword evidence="3" id="KW-1185">Reference proteome</keyword>
<gene>
    <name evidence="2" type="ordered locus">sce0209</name>
</gene>
<dbReference type="PROSITE" id="PS51257">
    <property type="entry name" value="PROKAR_LIPOPROTEIN"/>
    <property type="match status" value="1"/>
</dbReference>
<accession>A9GM35</accession>
<sequence>MKSVSGVFSAVIVTTLLALSACGGSVDDEGNSKEEGPSCGLVAACGGDPTGSWTMDETCLDPSMFEDLNKGCDGEIDISGMVVSGRAEFRADNTYVTTITHQGPIKAVYPAACLAAEDIPITCAQLSVKMQRAAAGKESPLTSAECAHAGADCACTFVFGRITTPSTGTWSVSGSILTLEPEGAEPEENPFCAQGSSFTRGFPVSAGGDASGPIRHYMRFTKE</sequence>
<evidence type="ECO:0008006" key="4">
    <source>
        <dbReference type="Google" id="ProtNLM"/>
    </source>
</evidence>
<evidence type="ECO:0000313" key="2">
    <source>
        <dbReference type="EMBL" id="CAN90366.1"/>
    </source>
</evidence>
<dbReference type="Proteomes" id="UP000002139">
    <property type="component" value="Chromosome"/>
</dbReference>
<dbReference type="OrthoDB" id="5531764at2"/>
<name>A9GM35_SORC5</name>
<reference evidence="2 3" key="1">
    <citation type="journal article" date="2007" name="Nat. Biotechnol.">
        <title>Complete genome sequence of the myxobacterium Sorangium cellulosum.</title>
        <authorList>
            <person name="Schneiker S."/>
            <person name="Perlova O."/>
            <person name="Kaiser O."/>
            <person name="Gerth K."/>
            <person name="Alici A."/>
            <person name="Altmeyer M.O."/>
            <person name="Bartels D."/>
            <person name="Bekel T."/>
            <person name="Beyer S."/>
            <person name="Bode E."/>
            <person name="Bode H.B."/>
            <person name="Bolten C.J."/>
            <person name="Choudhuri J.V."/>
            <person name="Doss S."/>
            <person name="Elnakady Y.A."/>
            <person name="Frank B."/>
            <person name="Gaigalat L."/>
            <person name="Goesmann A."/>
            <person name="Groeger C."/>
            <person name="Gross F."/>
            <person name="Jelsbak L."/>
            <person name="Jelsbak L."/>
            <person name="Kalinowski J."/>
            <person name="Kegler C."/>
            <person name="Knauber T."/>
            <person name="Konietzny S."/>
            <person name="Kopp M."/>
            <person name="Krause L."/>
            <person name="Krug D."/>
            <person name="Linke B."/>
            <person name="Mahmud T."/>
            <person name="Martinez-Arias R."/>
            <person name="McHardy A.C."/>
            <person name="Merai M."/>
            <person name="Meyer F."/>
            <person name="Mormann S."/>
            <person name="Munoz-Dorado J."/>
            <person name="Perez J."/>
            <person name="Pradella S."/>
            <person name="Rachid S."/>
            <person name="Raddatz G."/>
            <person name="Rosenau F."/>
            <person name="Rueckert C."/>
            <person name="Sasse F."/>
            <person name="Scharfe M."/>
            <person name="Schuster S.C."/>
            <person name="Suen G."/>
            <person name="Treuner-Lange A."/>
            <person name="Velicer G.J."/>
            <person name="Vorholter F.-J."/>
            <person name="Weissman K.J."/>
            <person name="Welch R.D."/>
            <person name="Wenzel S.C."/>
            <person name="Whitworth D.E."/>
            <person name="Wilhelm S."/>
            <person name="Wittmann C."/>
            <person name="Bloecker H."/>
            <person name="Puehler A."/>
            <person name="Mueller R."/>
        </authorList>
    </citation>
    <scope>NUCLEOTIDE SEQUENCE [LARGE SCALE GENOMIC DNA]</scope>
    <source>
        <strain evidence="3">So ce56</strain>
    </source>
</reference>
<proteinExistence type="predicted"/>
<dbReference type="RefSeq" id="WP_012232844.1">
    <property type="nucleotide sequence ID" value="NC_010162.1"/>
</dbReference>
<dbReference type="AlphaFoldDB" id="A9GM35"/>